<dbReference type="PROSITE" id="PS51833">
    <property type="entry name" value="HDOD"/>
    <property type="match status" value="1"/>
</dbReference>
<dbReference type="PANTHER" id="PTHR33525">
    <property type="match status" value="1"/>
</dbReference>
<dbReference type="InterPro" id="IPR006675">
    <property type="entry name" value="HDIG_dom"/>
</dbReference>
<proteinExistence type="predicted"/>
<dbReference type="SUPFAM" id="SSF109604">
    <property type="entry name" value="HD-domain/PDEase-like"/>
    <property type="match status" value="1"/>
</dbReference>
<dbReference type="CDD" id="cd00077">
    <property type="entry name" value="HDc"/>
    <property type="match status" value="1"/>
</dbReference>
<dbReference type="InterPro" id="IPR003607">
    <property type="entry name" value="HD/PDEase_dom"/>
</dbReference>
<reference evidence="2 3" key="1">
    <citation type="submission" date="2024-04" db="EMBL/GenBank/DDBJ databases">
        <title>Genome sequencing and metabolic network reconstruction of aminoacids and betaine degradation by Anoxynatronum sibiricum.</title>
        <authorList>
            <person name="Detkova E.N."/>
            <person name="Boltjanskaja Y.V."/>
            <person name="Mardanov A.V."/>
            <person name="Kevbrin V."/>
        </authorList>
    </citation>
    <scope>NUCLEOTIDE SEQUENCE [LARGE SCALE GENOMIC DNA]</scope>
    <source>
        <strain evidence="2 3">Z-7981</strain>
    </source>
</reference>
<name>A0ABU9VPG6_9CLOT</name>
<dbReference type="InterPro" id="IPR052340">
    <property type="entry name" value="RNase_Y/CdgJ"/>
</dbReference>
<feature type="domain" description="HDOD" evidence="1">
    <location>
        <begin position="16"/>
        <end position="212"/>
    </location>
</feature>
<sequence length="282" mass="31394">MTKISMEEIVERVRDIPAFPHTITRIIQLAESPESTVHDIENEVIRDQSLTATVLRFANSTHYGYSRTISTISQATVVLGFQAIKSIAMAASVSQLMARELPGYALEKEALWRQSQTCAIAARLIAKKVKYARPDEAYVAGLLRDIGKVILDTYLKDQVQLIQQKVENDQITFMEAEEEVLGFHHGQVGASIAEKWHLPSDLAESIALHHEPGRAEINPRLVAITHLADALVMMLGVQMGADGLAYHFSQEAMTLLGVDETDLQQLMSELIDLLEDEDAFKK</sequence>
<dbReference type="Proteomes" id="UP001407405">
    <property type="component" value="Unassembled WGS sequence"/>
</dbReference>
<organism evidence="2 3">
    <name type="scientific">Anoxynatronum sibiricum</name>
    <dbReference type="NCBI Taxonomy" id="210623"/>
    <lineage>
        <taxon>Bacteria</taxon>
        <taxon>Bacillati</taxon>
        <taxon>Bacillota</taxon>
        <taxon>Clostridia</taxon>
        <taxon>Eubacteriales</taxon>
        <taxon>Clostridiaceae</taxon>
        <taxon>Anoxynatronum</taxon>
    </lineage>
</organism>
<protein>
    <submittedName>
        <fullName evidence="2">HDOD domain-containing protein</fullName>
    </submittedName>
</protein>
<dbReference type="EMBL" id="JBCITM010000001">
    <property type="protein sequence ID" value="MEN1759078.1"/>
    <property type="molecule type" value="Genomic_DNA"/>
</dbReference>
<evidence type="ECO:0000313" key="3">
    <source>
        <dbReference type="Proteomes" id="UP001407405"/>
    </source>
</evidence>
<evidence type="ECO:0000259" key="1">
    <source>
        <dbReference type="PROSITE" id="PS51833"/>
    </source>
</evidence>
<dbReference type="Pfam" id="PF08668">
    <property type="entry name" value="HDOD"/>
    <property type="match status" value="1"/>
</dbReference>
<dbReference type="PANTHER" id="PTHR33525:SF3">
    <property type="entry name" value="RIBONUCLEASE Y"/>
    <property type="match status" value="1"/>
</dbReference>
<dbReference type="InterPro" id="IPR013976">
    <property type="entry name" value="HDOD"/>
</dbReference>
<dbReference type="RefSeq" id="WP_343184459.1">
    <property type="nucleotide sequence ID" value="NZ_JBCITM010000001.1"/>
</dbReference>
<dbReference type="Gene3D" id="1.10.3210.10">
    <property type="entry name" value="Hypothetical protein af1432"/>
    <property type="match status" value="1"/>
</dbReference>
<keyword evidence="3" id="KW-1185">Reference proteome</keyword>
<accession>A0ABU9VPG6</accession>
<dbReference type="NCBIfam" id="TIGR00277">
    <property type="entry name" value="HDIG"/>
    <property type="match status" value="1"/>
</dbReference>
<comment type="caution">
    <text evidence="2">The sequence shown here is derived from an EMBL/GenBank/DDBJ whole genome shotgun (WGS) entry which is preliminary data.</text>
</comment>
<evidence type="ECO:0000313" key="2">
    <source>
        <dbReference type="EMBL" id="MEN1759078.1"/>
    </source>
</evidence>
<gene>
    <name evidence="2" type="ORF">AAIG11_01210</name>
</gene>